<dbReference type="AlphaFoldDB" id="A0A3E0G5U8"/>
<proteinExistence type="predicted"/>
<evidence type="ECO:0000256" key="1">
    <source>
        <dbReference type="SAM" id="Phobius"/>
    </source>
</evidence>
<keyword evidence="1" id="KW-0812">Transmembrane</keyword>
<comment type="caution">
    <text evidence="2">The sequence shown here is derived from an EMBL/GenBank/DDBJ whole genome shotgun (WGS) entry which is preliminary data.</text>
</comment>
<dbReference type="EMBL" id="QUNO01000038">
    <property type="protein sequence ID" value="REH18063.1"/>
    <property type="molecule type" value="Genomic_DNA"/>
</dbReference>
<feature type="transmembrane region" description="Helical" evidence="1">
    <location>
        <begin position="44"/>
        <end position="62"/>
    </location>
</feature>
<accession>A0A3E0G5U8</accession>
<sequence>MSLPHHIWTGECTRLATHAALFLLFTALLELALVVGVIGPPTVFGGLVGITAAGAYCKISAIHGHLTGRIPMSGNDFPSTG</sequence>
<organism evidence="2 3">
    <name type="scientific">Kutzneria buriramensis</name>
    <dbReference type="NCBI Taxonomy" id="1045776"/>
    <lineage>
        <taxon>Bacteria</taxon>
        <taxon>Bacillati</taxon>
        <taxon>Actinomycetota</taxon>
        <taxon>Actinomycetes</taxon>
        <taxon>Pseudonocardiales</taxon>
        <taxon>Pseudonocardiaceae</taxon>
        <taxon>Kutzneria</taxon>
    </lineage>
</organism>
<keyword evidence="1" id="KW-0472">Membrane</keyword>
<keyword evidence="1" id="KW-1133">Transmembrane helix</keyword>
<gene>
    <name evidence="2" type="ORF">BCF44_13850</name>
</gene>
<evidence type="ECO:0000313" key="2">
    <source>
        <dbReference type="EMBL" id="REH18063.1"/>
    </source>
</evidence>
<dbReference type="Proteomes" id="UP000256269">
    <property type="component" value="Unassembled WGS sequence"/>
</dbReference>
<name>A0A3E0G5U8_9PSEU</name>
<feature type="transmembrane region" description="Helical" evidence="1">
    <location>
        <begin position="20"/>
        <end position="38"/>
    </location>
</feature>
<evidence type="ECO:0000313" key="3">
    <source>
        <dbReference type="Proteomes" id="UP000256269"/>
    </source>
</evidence>
<keyword evidence="3" id="KW-1185">Reference proteome</keyword>
<reference evidence="2 3" key="1">
    <citation type="submission" date="2018-08" db="EMBL/GenBank/DDBJ databases">
        <title>Genomic Encyclopedia of Archaeal and Bacterial Type Strains, Phase II (KMG-II): from individual species to whole genera.</title>
        <authorList>
            <person name="Goeker M."/>
        </authorList>
    </citation>
    <scope>NUCLEOTIDE SEQUENCE [LARGE SCALE GENOMIC DNA]</scope>
    <source>
        <strain evidence="2 3">DSM 45791</strain>
    </source>
</reference>
<protein>
    <submittedName>
        <fullName evidence="2">Uncharacterized protein</fullName>
    </submittedName>
</protein>
<dbReference type="RefSeq" id="WP_116182270.1">
    <property type="nucleotide sequence ID" value="NZ_CP144378.1"/>
</dbReference>